<dbReference type="Gene3D" id="3.20.20.140">
    <property type="entry name" value="Metal-dependent hydrolases"/>
    <property type="match status" value="1"/>
</dbReference>
<dbReference type="EMBL" id="NRSD01000023">
    <property type="protein sequence ID" value="MBK1646346.1"/>
    <property type="molecule type" value="Genomic_DNA"/>
</dbReference>
<dbReference type="InterPro" id="IPR006680">
    <property type="entry name" value="Amidohydro-rel"/>
</dbReference>
<dbReference type="EC" id="3.5.4.3" evidence="3 7"/>
<dbReference type="InterPro" id="IPR051607">
    <property type="entry name" value="Metallo-dep_hydrolases"/>
</dbReference>
<comment type="pathway">
    <text evidence="1 8">Purine metabolism; guanine degradation; xanthine from guanine: step 1/1.</text>
</comment>
<evidence type="ECO:0000256" key="6">
    <source>
        <dbReference type="ARBA" id="ARBA00022833"/>
    </source>
</evidence>
<keyword evidence="6 8" id="KW-0862">Zinc</keyword>
<dbReference type="GO" id="GO:0008270">
    <property type="term" value="F:zinc ion binding"/>
    <property type="evidence" value="ECO:0007669"/>
    <property type="project" value="UniProtKB-UniRule"/>
</dbReference>
<evidence type="ECO:0000256" key="1">
    <source>
        <dbReference type="ARBA" id="ARBA00004984"/>
    </source>
</evidence>
<evidence type="ECO:0000256" key="5">
    <source>
        <dbReference type="ARBA" id="ARBA00022801"/>
    </source>
</evidence>
<comment type="similarity">
    <text evidence="2 8">Belongs to the metallo-dependent hydrolases superfamily. ATZ/TRZ family.</text>
</comment>
<evidence type="ECO:0000256" key="8">
    <source>
        <dbReference type="RuleBase" id="RU366009"/>
    </source>
</evidence>
<dbReference type="SUPFAM" id="SSF51338">
    <property type="entry name" value="Composite domain of metallo-dependent hydrolases"/>
    <property type="match status" value="2"/>
</dbReference>
<evidence type="ECO:0000256" key="7">
    <source>
        <dbReference type="NCBIfam" id="TIGR02967"/>
    </source>
</evidence>
<comment type="caution">
    <text evidence="10">The sequence shown here is derived from an EMBL/GenBank/DDBJ whole genome shotgun (WGS) entry which is preliminary data.</text>
</comment>
<keyword evidence="4 8" id="KW-0479">Metal-binding</keyword>
<feature type="domain" description="Amidohydrolase-related" evidence="9">
    <location>
        <begin position="71"/>
        <end position="460"/>
    </location>
</feature>
<accession>A0A9X0WKU0</accession>
<comment type="cofactor">
    <cofactor evidence="8">
        <name>Zn(2+)</name>
        <dbReference type="ChEBI" id="CHEBI:29105"/>
    </cofactor>
    <text evidence="8">Binds 1 zinc ion per subunit.</text>
</comment>
<name>A0A9X0WKU0_9GAMM</name>
<reference evidence="10 11" key="1">
    <citation type="journal article" date="2020" name="Microorganisms">
        <title>Osmotic Adaptation and Compatible Solute Biosynthesis of Phototrophic Bacteria as Revealed from Genome Analyses.</title>
        <authorList>
            <person name="Imhoff J.F."/>
            <person name="Rahn T."/>
            <person name="Kunzel S."/>
            <person name="Keller A."/>
            <person name="Neulinger S.C."/>
        </authorList>
    </citation>
    <scope>NUCLEOTIDE SEQUENCE [LARGE SCALE GENOMIC DNA]</scope>
    <source>
        <strain evidence="10 11">DSM 21303</strain>
    </source>
</reference>
<dbReference type="Proteomes" id="UP001138802">
    <property type="component" value="Unassembled WGS sequence"/>
</dbReference>
<dbReference type="InterPro" id="IPR014311">
    <property type="entry name" value="Guanine_deaminase"/>
</dbReference>
<organism evidence="10 11">
    <name type="scientific">Thiocapsa imhoffii</name>
    <dbReference type="NCBI Taxonomy" id="382777"/>
    <lineage>
        <taxon>Bacteria</taxon>
        <taxon>Pseudomonadati</taxon>
        <taxon>Pseudomonadota</taxon>
        <taxon>Gammaproteobacteria</taxon>
        <taxon>Chromatiales</taxon>
        <taxon>Chromatiaceae</taxon>
        <taxon>Thiocapsa</taxon>
    </lineage>
</organism>
<gene>
    <name evidence="10" type="primary">guaD</name>
    <name evidence="10" type="ORF">CKO25_17165</name>
</gene>
<dbReference type="AlphaFoldDB" id="A0A9X0WKU0"/>
<protein>
    <recommendedName>
        <fullName evidence="3 7">Guanine deaminase</fullName>
        <shortName evidence="8">Guanase</shortName>
        <ecNumber evidence="3 7">3.5.4.3</ecNumber>
    </recommendedName>
    <alternativeName>
        <fullName evidence="8">Guanine aminohydrolase</fullName>
    </alternativeName>
</protein>
<sequence length="475" mass="52983">MTGGNGAIRGAFFDFVDDPWKHVGNEQVASRFFADGLLVVKDGIIEDFGPYEEVSKRNAGVDITHIKNRLIMPGFIDGHIHFPQIRVLGAYGHQLLDWLQSWIFPEETKYRDRDYATEAAQHFFRALLAGGTTTCQAFTTSFPVTTEVFFDEAAKRNMRVIAGLTGIDRFAPDDYIISADDFYKSSKALIEKYHRKGRNLYAITPRFAVGCTEAMMDRCSQLKKEHSDLWINTHISENPTEVRQVKEYYPDCCDYTEVHEKHGLLGPKFTAGHGVWLTNDEFRRFSKAGAAVSFCPLSNLFLGSGLFRIGRATDPEHRVRLSLGSDMGGGNALSPIRVLEEAYKVGMCNNTMLDGSVNPREQDVAEAERNKLSSYRAFYLATLGGAHSLYLDDLLGNFDKGKEADFVAIDWSAGQDAMAWHQSLTADASPNTVEEAAQLLFGVMACGDDRNIDETWIAGTRLYKKGEPDVMPAMA</sequence>
<evidence type="ECO:0000313" key="10">
    <source>
        <dbReference type="EMBL" id="MBK1646346.1"/>
    </source>
</evidence>
<dbReference type="PANTHER" id="PTHR11271:SF6">
    <property type="entry name" value="GUANINE DEAMINASE"/>
    <property type="match status" value="1"/>
</dbReference>
<dbReference type="Pfam" id="PF01979">
    <property type="entry name" value="Amidohydro_1"/>
    <property type="match status" value="1"/>
</dbReference>
<dbReference type="InterPro" id="IPR032466">
    <property type="entry name" value="Metal_Hydrolase"/>
</dbReference>
<evidence type="ECO:0000313" key="11">
    <source>
        <dbReference type="Proteomes" id="UP001138802"/>
    </source>
</evidence>
<evidence type="ECO:0000256" key="4">
    <source>
        <dbReference type="ARBA" id="ARBA00022723"/>
    </source>
</evidence>
<dbReference type="GO" id="GO:0006147">
    <property type="term" value="P:guanine catabolic process"/>
    <property type="evidence" value="ECO:0007669"/>
    <property type="project" value="UniProtKB-UniRule"/>
</dbReference>
<comment type="catalytic activity">
    <reaction evidence="8">
        <text>guanine + H2O + H(+) = xanthine + NH4(+)</text>
        <dbReference type="Rhea" id="RHEA:14665"/>
        <dbReference type="ChEBI" id="CHEBI:15377"/>
        <dbReference type="ChEBI" id="CHEBI:15378"/>
        <dbReference type="ChEBI" id="CHEBI:16235"/>
        <dbReference type="ChEBI" id="CHEBI:17712"/>
        <dbReference type="ChEBI" id="CHEBI:28938"/>
        <dbReference type="EC" id="3.5.4.3"/>
    </reaction>
</comment>
<keyword evidence="11" id="KW-1185">Reference proteome</keyword>
<dbReference type="Gene3D" id="2.30.40.10">
    <property type="entry name" value="Urease, subunit C, domain 1"/>
    <property type="match status" value="1"/>
</dbReference>
<dbReference type="SUPFAM" id="SSF51556">
    <property type="entry name" value="Metallo-dependent hydrolases"/>
    <property type="match status" value="1"/>
</dbReference>
<evidence type="ECO:0000256" key="2">
    <source>
        <dbReference type="ARBA" id="ARBA00006745"/>
    </source>
</evidence>
<evidence type="ECO:0000259" key="9">
    <source>
        <dbReference type="Pfam" id="PF01979"/>
    </source>
</evidence>
<dbReference type="GO" id="GO:0008892">
    <property type="term" value="F:guanine deaminase activity"/>
    <property type="evidence" value="ECO:0007669"/>
    <property type="project" value="UniProtKB-UniRule"/>
</dbReference>
<keyword evidence="5 8" id="KW-0378">Hydrolase</keyword>
<evidence type="ECO:0000256" key="3">
    <source>
        <dbReference type="ARBA" id="ARBA00012781"/>
    </source>
</evidence>
<dbReference type="PANTHER" id="PTHR11271">
    <property type="entry name" value="GUANINE DEAMINASE"/>
    <property type="match status" value="1"/>
</dbReference>
<dbReference type="NCBIfam" id="NF006679">
    <property type="entry name" value="PRK09228.1"/>
    <property type="match status" value="1"/>
</dbReference>
<proteinExistence type="inferred from homology"/>
<dbReference type="NCBIfam" id="TIGR02967">
    <property type="entry name" value="guan_deamin"/>
    <property type="match status" value="1"/>
</dbReference>
<dbReference type="RefSeq" id="WP_200389155.1">
    <property type="nucleotide sequence ID" value="NZ_NRSD01000023.1"/>
</dbReference>
<dbReference type="GO" id="GO:0005829">
    <property type="term" value="C:cytosol"/>
    <property type="evidence" value="ECO:0007669"/>
    <property type="project" value="TreeGrafter"/>
</dbReference>
<comment type="function">
    <text evidence="8">Catalyzes the hydrolytic deamination of guanine, producing xanthine and ammonia.</text>
</comment>
<dbReference type="InterPro" id="IPR011059">
    <property type="entry name" value="Metal-dep_hydrolase_composite"/>
</dbReference>